<name>A0AA45C2V3_CROSK</name>
<comment type="caution">
    <text evidence="1">The sequence shown here is derived from an EMBL/GenBank/DDBJ whole genome shotgun (WGS) entry which is preliminary data.</text>
</comment>
<proteinExistence type="predicted"/>
<gene>
    <name evidence="1" type="ORF">B7T07_00910</name>
</gene>
<dbReference type="AlphaFoldDB" id="A0AA45C2V3"/>
<sequence length="84" mass="9874">MSKDSDYLIIYRGEIHHRITPGRWVLIQRAREYGGGWWLGKAYDDVFMLEFEKPSSMAAASEYIMSHGRMSTFPPWDDEFKLTP</sequence>
<evidence type="ECO:0000313" key="1">
    <source>
        <dbReference type="EMBL" id="PUW06852.1"/>
    </source>
</evidence>
<dbReference type="EMBL" id="NCTU01000002">
    <property type="protein sequence ID" value="PUW06852.1"/>
    <property type="molecule type" value="Genomic_DNA"/>
</dbReference>
<evidence type="ECO:0000313" key="2">
    <source>
        <dbReference type="Proteomes" id="UP000244856"/>
    </source>
</evidence>
<dbReference type="Proteomes" id="UP000244856">
    <property type="component" value="Unassembled WGS sequence"/>
</dbReference>
<protein>
    <submittedName>
        <fullName evidence="1">LF-82</fullName>
    </submittedName>
</protein>
<organism evidence="1 2">
    <name type="scientific">Cronobacter sakazakii</name>
    <name type="common">Enterobacter sakazakii</name>
    <dbReference type="NCBI Taxonomy" id="28141"/>
    <lineage>
        <taxon>Bacteria</taxon>
        <taxon>Pseudomonadati</taxon>
        <taxon>Pseudomonadota</taxon>
        <taxon>Gammaproteobacteria</taxon>
        <taxon>Enterobacterales</taxon>
        <taxon>Enterobacteriaceae</taxon>
        <taxon>Cronobacter</taxon>
    </lineage>
</organism>
<dbReference type="RefSeq" id="WP_080781009.1">
    <property type="nucleotide sequence ID" value="NZ_CP080594.1"/>
</dbReference>
<reference evidence="1 2" key="1">
    <citation type="submission" date="2017-04" db="EMBL/GenBank/DDBJ databases">
        <title>Cronobacter sakazakii, ST83 Lineage Isolates.</title>
        <authorList>
            <person name="Chase H."/>
            <person name="Tall B."/>
            <person name="Gopinath G."/>
            <person name="Lehner A."/>
        </authorList>
    </citation>
    <scope>NUCLEOTIDE SEQUENCE [LARGE SCALE GENOMIC DNA]</scope>
    <source>
        <strain evidence="1 2">MOD1_Comp15</strain>
    </source>
</reference>
<accession>A0AA45C2V3</accession>